<evidence type="ECO:0000256" key="7">
    <source>
        <dbReference type="ARBA" id="ARBA00022741"/>
    </source>
</evidence>
<comment type="subcellular location">
    <subcellularLocation>
        <location evidence="1">Cytoplasm</location>
    </subcellularLocation>
</comment>
<keyword evidence="7" id="KW-0547">Nucleotide-binding</keyword>
<comment type="similarity">
    <text evidence="2">Belongs to the TsaE family.</text>
</comment>
<evidence type="ECO:0000256" key="1">
    <source>
        <dbReference type="ARBA" id="ARBA00004496"/>
    </source>
</evidence>
<dbReference type="Gene3D" id="3.40.50.300">
    <property type="entry name" value="P-loop containing nucleotide triphosphate hydrolases"/>
    <property type="match status" value="1"/>
</dbReference>
<evidence type="ECO:0000256" key="5">
    <source>
        <dbReference type="ARBA" id="ARBA00022694"/>
    </source>
</evidence>
<dbReference type="RefSeq" id="WP_168769516.1">
    <property type="nucleotide sequence ID" value="NZ_QBUD01000012.1"/>
</dbReference>
<name>A0A2T6KAF1_9RHOB</name>
<dbReference type="Proteomes" id="UP000244523">
    <property type="component" value="Unassembled WGS sequence"/>
</dbReference>
<proteinExistence type="inferred from homology"/>
<evidence type="ECO:0000256" key="8">
    <source>
        <dbReference type="ARBA" id="ARBA00022840"/>
    </source>
</evidence>
<evidence type="ECO:0000256" key="6">
    <source>
        <dbReference type="ARBA" id="ARBA00022723"/>
    </source>
</evidence>
<dbReference type="PANTHER" id="PTHR33540">
    <property type="entry name" value="TRNA THREONYLCARBAMOYLADENOSINE BIOSYNTHESIS PROTEIN TSAE"/>
    <property type="match status" value="1"/>
</dbReference>
<reference evidence="11 12" key="1">
    <citation type="submission" date="2018-04" db="EMBL/GenBank/DDBJ databases">
        <title>Genomic Encyclopedia of Archaeal and Bacterial Type Strains, Phase II (KMG-II): from individual species to whole genera.</title>
        <authorList>
            <person name="Goeker M."/>
        </authorList>
    </citation>
    <scope>NUCLEOTIDE SEQUENCE [LARGE SCALE GENOMIC DNA]</scope>
    <source>
        <strain evidence="11 12">DSM 29955</strain>
    </source>
</reference>
<comment type="caution">
    <text evidence="11">The sequence shown here is derived from an EMBL/GenBank/DDBJ whole genome shotgun (WGS) entry which is preliminary data.</text>
</comment>
<evidence type="ECO:0000256" key="4">
    <source>
        <dbReference type="ARBA" id="ARBA00022490"/>
    </source>
</evidence>
<dbReference type="GO" id="GO:0005737">
    <property type="term" value="C:cytoplasm"/>
    <property type="evidence" value="ECO:0007669"/>
    <property type="project" value="UniProtKB-SubCell"/>
</dbReference>
<dbReference type="InterPro" id="IPR027417">
    <property type="entry name" value="P-loop_NTPase"/>
</dbReference>
<keyword evidence="4" id="KW-0963">Cytoplasm</keyword>
<evidence type="ECO:0000313" key="11">
    <source>
        <dbReference type="EMBL" id="PUB11827.1"/>
    </source>
</evidence>
<evidence type="ECO:0000256" key="2">
    <source>
        <dbReference type="ARBA" id="ARBA00007599"/>
    </source>
</evidence>
<protein>
    <recommendedName>
        <fullName evidence="3">tRNA threonylcarbamoyladenosine biosynthesis protein TsaE</fullName>
    </recommendedName>
    <alternativeName>
        <fullName evidence="10">t(6)A37 threonylcarbamoyladenosine biosynthesis protein TsaE</fullName>
    </alternativeName>
</protein>
<keyword evidence="6" id="KW-0479">Metal-binding</keyword>
<dbReference type="AlphaFoldDB" id="A0A2T6KAF1"/>
<sequence length="166" mass="18084">MDAKSPPPSDVLSLSIDSEEATVRLAQALAPHLGPSDIVLLDGALAAGKTFFVRALVDCLKTDDHVSSPTYTIANIYQTAICDVLHVDAYRLSDAQEFYNLGLDTQIDESICLIEWGSRIAPAFDEYLQISIAFADDADDARIFEISHVGRRWPDVIGALKTESAD</sequence>
<evidence type="ECO:0000256" key="10">
    <source>
        <dbReference type="ARBA" id="ARBA00032441"/>
    </source>
</evidence>
<keyword evidence="5" id="KW-0819">tRNA processing</keyword>
<dbReference type="GO" id="GO:0046872">
    <property type="term" value="F:metal ion binding"/>
    <property type="evidence" value="ECO:0007669"/>
    <property type="project" value="UniProtKB-KW"/>
</dbReference>
<dbReference type="PANTHER" id="PTHR33540:SF2">
    <property type="entry name" value="TRNA THREONYLCARBAMOYLADENOSINE BIOSYNTHESIS PROTEIN TSAE"/>
    <property type="match status" value="1"/>
</dbReference>
<dbReference type="GO" id="GO:0005524">
    <property type="term" value="F:ATP binding"/>
    <property type="evidence" value="ECO:0007669"/>
    <property type="project" value="UniProtKB-KW"/>
</dbReference>
<accession>A0A2T6KAF1</accession>
<dbReference type="NCBIfam" id="TIGR00150">
    <property type="entry name" value="T6A_YjeE"/>
    <property type="match status" value="1"/>
</dbReference>
<dbReference type="SUPFAM" id="SSF52540">
    <property type="entry name" value="P-loop containing nucleoside triphosphate hydrolases"/>
    <property type="match status" value="1"/>
</dbReference>
<gene>
    <name evidence="11" type="ORF">C8N45_11270</name>
</gene>
<evidence type="ECO:0000256" key="9">
    <source>
        <dbReference type="ARBA" id="ARBA00022842"/>
    </source>
</evidence>
<keyword evidence="12" id="KW-1185">Reference proteome</keyword>
<evidence type="ECO:0000256" key="3">
    <source>
        <dbReference type="ARBA" id="ARBA00019010"/>
    </source>
</evidence>
<organism evidence="11 12">
    <name type="scientific">Yoonia sediminilitoris</name>
    <dbReference type="NCBI Taxonomy" id="1286148"/>
    <lineage>
        <taxon>Bacteria</taxon>
        <taxon>Pseudomonadati</taxon>
        <taxon>Pseudomonadota</taxon>
        <taxon>Alphaproteobacteria</taxon>
        <taxon>Rhodobacterales</taxon>
        <taxon>Paracoccaceae</taxon>
        <taxon>Yoonia</taxon>
    </lineage>
</organism>
<dbReference type="GO" id="GO:0002949">
    <property type="term" value="P:tRNA threonylcarbamoyladenosine modification"/>
    <property type="evidence" value="ECO:0007669"/>
    <property type="project" value="InterPro"/>
</dbReference>
<dbReference type="InterPro" id="IPR003442">
    <property type="entry name" value="T6A_TsaE"/>
</dbReference>
<dbReference type="Pfam" id="PF02367">
    <property type="entry name" value="TsaE"/>
    <property type="match status" value="1"/>
</dbReference>
<keyword evidence="8" id="KW-0067">ATP-binding</keyword>
<keyword evidence="9" id="KW-0460">Magnesium</keyword>
<evidence type="ECO:0000313" key="12">
    <source>
        <dbReference type="Proteomes" id="UP000244523"/>
    </source>
</evidence>
<dbReference type="EMBL" id="QBUD01000012">
    <property type="protein sequence ID" value="PUB11827.1"/>
    <property type="molecule type" value="Genomic_DNA"/>
</dbReference>